<evidence type="ECO:0000313" key="2">
    <source>
        <dbReference type="Proteomes" id="UP000198959"/>
    </source>
</evidence>
<evidence type="ECO:0000313" key="1">
    <source>
        <dbReference type="EMBL" id="SCL38099.1"/>
    </source>
</evidence>
<organism evidence="1 2">
    <name type="scientific">Micromonospora pallida</name>
    <dbReference type="NCBI Taxonomy" id="145854"/>
    <lineage>
        <taxon>Bacteria</taxon>
        <taxon>Bacillati</taxon>
        <taxon>Actinomycetota</taxon>
        <taxon>Actinomycetes</taxon>
        <taxon>Micromonosporales</taxon>
        <taxon>Micromonosporaceae</taxon>
        <taxon>Micromonospora</taxon>
    </lineage>
</organism>
<dbReference type="EMBL" id="FMHW01000002">
    <property type="protein sequence ID" value="SCL38099.1"/>
    <property type="molecule type" value="Genomic_DNA"/>
</dbReference>
<dbReference type="Proteomes" id="UP000198959">
    <property type="component" value="Unassembled WGS sequence"/>
</dbReference>
<protein>
    <submittedName>
        <fullName evidence="1">Uncharacterized protein</fullName>
    </submittedName>
</protein>
<dbReference type="AlphaFoldDB" id="A0A1C6T8V8"/>
<dbReference type="OrthoDB" id="3400629at2"/>
<sequence length="108" mass="11393">MSVDGPDPVSIALSLGTVVLGLVMVTLGVRVAVTRRFPVAWVRGARLTTRQRPQPVRYGGTLALIGASGLIQQAPFLLPVPVAVGRALFAVALLLAMTALGWSVRVRH</sequence>
<name>A0A1C6T8V8_9ACTN</name>
<accession>A0A1C6T8V8</accession>
<dbReference type="RefSeq" id="WP_091647793.1">
    <property type="nucleotide sequence ID" value="NZ_FMHW01000002.1"/>
</dbReference>
<gene>
    <name evidence="1" type="ORF">GA0074692_4897</name>
</gene>
<reference evidence="2" key="1">
    <citation type="submission" date="2016-06" db="EMBL/GenBank/DDBJ databases">
        <authorList>
            <person name="Varghese N."/>
            <person name="Submissions Spin"/>
        </authorList>
    </citation>
    <scope>NUCLEOTIDE SEQUENCE [LARGE SCALE GENOMIC DNA]</scope>
    <source>
        <strain evidence="2">DSM 43817</strain>
    </source>
</reference>
<proteinExistence type="predicted"/>
<keyword evidence="2" id="KW-1185">Reference proteome</keyword>